<evidence type="ECO:0000256" key="1">
    <source>
        <dbReference type="ARBA" id="ARBA00022729"/>
    </source>
</evidence>
<comment type="function">
    <text evidence="6">Part of the outer membrane protein assembly complex, which is involved in assembly and insertion of beta-barrel proteins into the outer membrane.</text>
</comment>
<dbReference type="Proteomes" id="UP000278437">
    <property type="component" value="Chromosome"/>
</dbReference>
<dbReference type="InterPro" id="IPR010653">
    <property type="entry name" value="NlpB/DapX"/>
</dbReference>
<evidence type="ECO:0000256" key="4">
    <source>
        <dbReference type="ARBA" id="ARBA00023237"/>
    </source>
</evidence>
<reference evidence="8" key="1">
    <citation type="submission" date="2017-03" db="EMBL/GenBank/DDBJ databases">
        <title>Full genome sequence of a non-lethal Shewanella isolate that potentiates virulence of Vibio parahaemolyticus causing acute hepatopancreatic necrosis disease (AHPND) in shrimp.</title>
        <authorList>
            <person name="Prachumwat A."/>
            <person name="Sritunyalucksana K."/>
        </authorList>
    </citation>
    <scope>NUCLEOTIDE SEQUENCE [LARGE SCALE GENOMIC DNA]</scope>
    <source>
        <strain evidence="8">TH2012</strain>
    </source>
</reference>
<keyword evidence="5 6" id="KW-0449">Lipoprotein</keyword>
<protein>
    <recommendedName>
        <fullName evidence="6">Outer membrane protein assembly factor BamC</fullName>
    </recommendedName>
</protein>
<keyword evidence="8" id="KW-1185">Reference proteome</keyword>
<dbReference type="InterPro" id="IPR042268">
    <property type="entry name" value="BamC_C"/>
</dbReference>
<accession>A0ABM7DA62</accession>
<keyword evidence="2 6" id="KW-0472">Membrane</keyword>
<name>A0ABM7DA62_9GAMM</name>
<dbReference type="Pfam" id="PF06804">
    <property type="entry name" value="Lipoprotein_18"/>
    <property type="match status" value="1"/>
</dbReference>
<keyword evidence="1 6" id="KW-0732">Signal</keyword>
<evidence type="ECO:0000256" key="5">
    <source>
        <dbReference type="ARBA" id="ARBA00023288"/>
    </source>
</evidence>
<organism evidence="7 8">
    <name type="scientific">Shewanella khirikhana</name>
    <dbReference type="NCBI Taxonomy" id="1965282"/>
    <lineage>
        <taxon>Bacteria</taxon>
        <taxon>Pseudomonadati</taxon>
        <taxon>Pseudomonadota</taxon>
        <taxon>Gammaproteobacteria</taxon>
        <taxon>Alteromonadales</taxon>
        <taxon>Shewanellaceae</taxon>
        <taxon>Shewanella</taxon>
    </lineage>
</organism>
<comment type="subunit">
    <text evidence="6">Part of the Bam complex.</text>
</comment>
<dbReference type="PIRSF" id="PIRSF026343">
    <property type="entry name" value="NlpB"/>
    <property type="match status" value="1"/>
</dbReference>
<comment type="subcellular location">
    <subcellularLocation>
        <location evidence="6">Cell outer membrane</location>
        <topology evidence="6">Lipid-anchor</topology>
    </subcellularLocation>
</comment>
<evidence type="ECO:0000256" key="6">
    <source>
        <dbReference type="HAMAP-Rule" id="MF_00924"/>
    </source>
</evidence>
<dbReference type="HAMAP" id="MF_00924">
    <property type="entry name" value="OM_assembly_BamC"/>
    <property type="match status" value="1"/>
</dbReference>
<evidence type="ECO:0000256" key="3">
    <source>
        <dbReference type="ARBA" id="ARBA00023139"/>
    </source>
</evidence>
<evidence type="ECO:0000313" key="7">
    <source>
        <dbReference type="EMBL" id="AZQ10705.1"/>
    </source>
</evidence>
<comment type="similarity">
    <text evidence="6">Belongs to the BamC family.</text>
</comment>
<dbReference type="InterPro" id="IPR014524">
    <property type="entry name" value="BamC"/>
</dbReference>
<dbReference type="EMBL" id="CP020373">
    <property type="protein sequence ID" value="AZQ10705.1"/>
    <property type="molecule type" value="Genomic_DNA"/>
</dbReference>
<keyword evidence="3 6" id="KW-0564">Palmitate</keyword>
<keyword evidence="4 6" id="KW-0998">Cell outer membrane</keyword>
<gene>
    <name evidence="6 7" type="primary">bamC</name>
    <name evidence="7" type="ORF">STH12_01597</name>
</gene>
<sequence>MKLKQITPFILVALAAGCSTPMERRQANGNDEYVNADVAAPLKIPAGLKSPNYSREYDIPSMGSRANPELVGKALDIRPPLQVLPMAEGTRVEEGSDNIKVIVESFDNSLDLKQEIFGLLKDYLVGRQVEIVKEDYATGTLETGWIENQEVLDTSLWGSDKVFTLKQRYRYQVEVRPHGRTGAITIDLVDHQESYDGDDIQTSLSADDKRRYTIDMLNSSIAYMAVKREQAIKAKRVRESLGIGVELVDGEAEGDAYYLAKGDYNQVWNRLRIVLPEMGFEIADMDSSKGLYFLNYNDDSGFWSSLWGDAKLDLEKGTYKLKLTEASPGSSELHILDKEDKPLADEKVAQIYRAMSELMKEDRKVR</sequence>
<dbReference type="Gene3D" id="3.30.310.170">
    <property type="entry name" value="Outer membrane protein assembly factor BamC"/>
    <property type="match status" value="1"/>
</dbReference>
<evidence type="ECO:0000256" key="2">
    <source>
        <dbReference type="ARBA" id="ARBA00023136"/>
    </source>
</evidence>
<dbReference type="PROSITE" id="PS51257">
    <property type="entry name" value="PROKAR_LIPOPROTEIN"/>
    <property type="match status" value="1"/>
</dbReference>
<evidence type="ECO:0000313" key="8">
    <source>
        <dbReference type="Proteomes" id="UP000278437"/>
    </source>
</evidence>
<proteinExistence type="inferred from homology"/>
<dbReference type="Gene3D" id="3.30.530.50">
    <property type="match status" value="1"/>
</dbReference>